<dbReference type="PROSITE" id="PS00216">
    <property type="entry name" value="SUGAR_TRANSPORT_1"/>
    <property type="match status" value="1"/>
</dbReference>
<evidence type="ECO:0000256" key="6">
    <source>
        <dbReference type="SAM" id="Phobius"/>
    </source>
</evidence>
<evidence type="ECO:0000256" key="1">
    <source>
        <dbReference type="ARBA" id="ARBA00004141"/>
    </source>
</evidence>
<feature type="transmembrane region" description="Helical" evidence="6">
    <location>
        <begin position="55"/>
        <end position="74"/>
    </location>
</feature>
<dbReference type="InterPro" id="IPR003663">
    <property type="entry name" value="Sugar/inositol_transpt"/>
</dbReference>
<dbReference type="InterPro" id="IPR005828">
    <property type="entry name" value="MFS_sugar_transport-like"/>
</dbReference>
<evidence type="ECO:0000256" key="3">
    <source>
        <dbReference type="ARBA" id="ARBA00022989"/>
    </source>
</evidence>
<comment type="subcellular location">
    <subcellularLocation>
        <location evidence="1">Membrane</location>
        <topology evidence="1">Multi-pass membrane protein</topology>
    </subcellularLocation>
</comment>
<dbReference type="PANTHER" id="PTHR48021:SF46">
    <property type="entry name" value="MAJOR FACILITATOR SUPERFAMILY (MFS) PROFILE DOMAIN-CONTAINING PROTEIN"/>
    <property type="match status" value="1"/>
</dbReference>
<protein>
    <submittedName>
        <fullName evidence="9">Facilitated trehalose transporter Tret1-like</fullName>
    </submittedName>
</protein>
<gene>
    <name evidence="9" type="primary">LOC108562609</name>
</gene>
<feature type="transmembrane region" description="Helical" evidence="6">
    <location>
        <begin position="386"/>
        <end position="412"/>
    </location>
</feature>
<dbReference type="InterPro" id="IPR020846">
    <property type="entry name" value="MFS_dom"/>
</dbReference>
<dbReference type="PROSITE" id="PS51257">
    <property type="entry name" value="PROKAR_LIPOPROTEIN"/>
    <property type="match status" value="1"/>
</dbReference>
<feature type="transmembrane region" description="Helical" evidence="6">
    <location>
        <begin position="167"/>
        <end position="188"/>
    </location>
</feature>
<evidence type="ECO:0000313" key="8">
    <source>
        <dbReference type="Proteomes" id="UP000695000"/>
    </source>
</evidence>
<dbReference type="Pfam" id="PF00083">
    <property type="entry name" value="Sugar_tr"/>
    <property type="match status" value="1"/>
</dbReference>
<dbReference type="GeneID" id="108562609"/>
<reference evidence="9" key="1">
    <citation type="submission" date="2025-08" db="UniProtKB">
        <authorList>
            <consortium name="RefSeq"/>
        </authorList>
    </citation>
    <scope>IDENTIFICATION</scope>
    <source>
        <tissue evidence="9">Whole Larva</tissue>
    </source>
</reference>
<dbReference type="InterPro" id="IPR050549">
    <property type="entry name" value="MFS_Trehalose_Transporter"/>
</dbReference>
<proteinExistence type="predicted"/>
<keyword evidence="3 6" id="KW-1133">Transmembrane helix</keyword>
<evidence type="ECO:0000259" key="7">
    <source>
        <dbReference type="PROSITE" id="PS50850"/>
    </source>
</evidence>
<feature type="transmembrane region" description="Helical" evidence="6">
    <location>
        <begin position="348"/>
        <end position="374"/>
    </location>
</feature>
<keyword evidence="2 6" id="KW-0812">Transmembrane</keyword>
<feature type="transmembrane region" description="Helical" evidence="6">
    <location>
        <begin position="263"/>
        <end position="281"/>
    </location>
</feature>
<dbReference type="InterPro" id="IPR036259">
    <property type="entry name" value="MFS_trans_sf"/>
</dbReference>
<feature type="transmembrane region" description="Helical" evidence="6">
    <location>
        <begin position="418"/>
        <end position="436"/>
    </location>
</feature>
<dbReference type="InterPro" id="IPR005829">
    <property type="entry name" value="Sugar_transporter_CS"/>
</dbReference>
<dbReference type="Gene3D" id="1.20.1250.20">
    <property type="entry name" value="MFS general substrate transporter like domains"/>
    <property type="match status" value="1"/>
</dbReference>
<dbReference type="Proteomes" id="UP000695000">
    <property type="component" value="Unplaced"/>
</dbReference>
<dbReference type="SUPFAM" id="SSF103473">
    <property type="entry name" value="MFS general substrate transporter"/>
    <property type="match status" value="1"/>
</dbReference>
<feature type="transmembrane region" description="Helical" evidence="6">
    <location>
        <begin position="287"/>
        <end position="308"/>
    </location>
</feature>
<evidence type="ECO:0000256" key="2">
    <source>
        <dbReference type="ARBA" id="ARBA00022692"/>
    </source>
</evidence>
<dbReference type="PANTHER" id="PTHR48021">
    <property type="match status" value="1"/>
</dbReference>
<feature type="transmembrane region" description="Helical" evidence="6">
    <location>
        <begin position="86"/>
        <end position="108"/>
    </location>
</feature>
<feature type="transmembrane region" description="Helical" evidence="6">
    <location>
        <begin position="12"/>
        <end position="35"/>
    </location>
</feature>
<feature type="transmembrane region" description="Helical" evidence="6">
    <location>
        <begin position="143"/>
        <end position="161"/>
    </location>
</feature>
<feature type="domain" description="Major facilitator superfamily (MFS) profile" evidence="7">
    <location>
        <begin position="12"/>
        <end position="440"/>
    </location>
</feature>
<sequence length="469" mass="51773">MNKIVQEGSNCNQILTILLACLVGLTGGVLFAWPSPSIPRLLDGSHVVHVSLEEASYLTVLPPIAAVLSSFVFARLVDKIGRKRTLLFIGVPHVLAFALIAFGNSIWLFYLSRFITGIADAAVFAALPMYVGEVATPQVRGSWGNAMAFSIFLGSSLMNVIGAYCSITVTALILGIVPVVFFIVFCFMPETPYYYIMKDKHEEAKIALQWLRQKEDVDEEFTEMLHAMKRQLAEPSKLKDLFVVKTNRNAIIAGGFSRFTQQFSGIAAFTVYSQYIFQVAGGFPAQTAAILCSVVMTVFSFLSSFLLDKLGRRKAMFLSGIGCNLILIMMAIFFYLNMETNVDMSKLLWFPIAGMVIFIILFSLGLGMVPTLMLGELFSSSVKGNALAVMNILFGTYVALSTKIFQLLLSAFGLWSPFVFYSVCNLVGIIVCYFILPETKGKTLDEIQLSMQGKKKEKAEAIKDCVNHI</sequence>
<feature type="transmembrane region" description="Helical" evidence="6">
    <location>
        <begin position="315"/>
        <end position="336"/>
    </location>
</feature>
<keyword evidence="4 6" id="KW-0472">Membrane</keyword>
<dbReference type="PRINTS" id="PR00171">
    <property type="entry name" value="SUGRTRNSPORT"/>
</dbReference>
<keyword evidence="8" id="KW-1185">Reference proteome</keyword>
<feature type="transmembrane region" description="Helical" evidence="6">
    <location>
        <begin position="114"/>
        <end position="131"/>
    </location>
</feature>
<evidence type="ECO:0000256" key="5">
    <source>
        <dbReference type="ARBA" id="ARBA00023180"/>
    </source>
</evidence>
<name>A0ABM1MPK2_NICVS</name>
<dbReference type="RefSeq" id="XP_017776502.1">
    <property type="nucleotide sequence ID" value="XM_017921013.1"/>
</dbReference>
<dbReference type="PROSITE" id="PS50850">
    <property type="entry name" value="MFS"/>
    <property type="match status" value="1"/>
</dbReference>
<evidence type="ECO:0000313" key="9">
    <source>
        <dbReference type="RefSeq" id="XP_017776502.1"/>
    </source>
</evidence>
<organism evidence="8 9">
    <name type="scientific">Nicrophorus vespilloides</name>
    <name type="common">Boreal carrion beetle</name>
    <dbReference type="NCBI Taxonomy" id="110193"/>
    <lineage>
        <taxon>Eukaryota</taxon>
        <taxon>Metazoa</taxon>
        <taxon>Ecdysozoa</taxon>
        <taxon>Arthropoda</taxon>
        <taxon>Hexapoda</taxon>
        <taxon>Insecta</taxon>
        <taxon>Pterygota</taxon>
        <taxon>Neoptera</taxon>
        <taxon>Endopterygota</taxon>
        <taxon>Coleoptera</taxon>
        <taxon>Polyphaga</taxon>
        <taxon>Staphyliniformia</taxon>
        <taxon>Silphidae</taxon>
        <taxon>Nicrophorinae</taxon>
        <taxon>Nicrophorus</taxon>
    </lineage>
</organism>
<evidence type="ECO:0000256" key="4">
    <source>
        <dbReference type="ARBA" id="ARBA00023136"/>
    </source>
</evidence>
<keyword evidence="5" id="KW-0325">Glycoprotein</keyword>
<accession>A0ABM1MPK2</accession>